<dbReference type="GeneID" id="303366874"/>
<keyword evidence="4" id="KW-1133">Transmembrane helix</keyword>
<proteinExistence type="inferred from homology"/>
<evidence type="ECO:0000259" key="5">
    <source>
        <dbReference type="PROSITE" id="PS50111"/>
    </source>
</evidence>
<dbReference type="InterPro" id="IPR003660">
    <property type="entry name" value="HAMP_dom"/>
</dbReference>
<feature type="transmembrane region" description="Helical" evidence="4">
    <location>
        <begin position="96"/>
        <end position="119"/>
    </location>
</feature>
<evidence type="ECO:0000256" key="3">
    <source>
        <dbReference type="PROSITE-ProRule" id="PRU00284"/>
    </source>
</evidence>
<dbReference type="EMBL" id="FUXC01000002">
    <property type="protein sequence ID" value="SJZ56025.1"/>
    <property type="molecule type" value="Genomic_DNA"/>
</dbReference>
<dbReference type="PROSITE" id="PS50111">
    <property type="entry name" value="CHEMOTAXIS_TRANSDUC_2"/>
    <property type="match status" value="1"/>
</dbReference>
<dbReference type="InterPro" id="IPR051310">
    <property type="entry name" value="MCP_chemotaxis"/>
</dbReference>
<dbReference type="PANTHER" id="PTHR43531">
    <property type="entry name" value="PROTEIN ICFG"/>
    <property type="match status" value="1"/>
</dbReference>
<dbReference type="SUPFAM" id="SSF58104">
    <property type="entry name" value="Methyl-accepting chemotaxis protein (MCP) signaling domain"/>
    <property type="match status" value="2"/>
</dbReference>
<keyword evidence="4" id="KW-0812">Transmembrane</keyword>
<evidence type="ECO:0000259" key="6">
    <source>
        <dbReference type="PROSITE" id="PS50885"/>
    </source>
</evidence>
<evidence type="ECO:0000256" key="4">
    <source>
        <dbReference type="SAM" id="Phobius"/>
    </source>
</evidence>
<feature type="transmembrane region" description="Helical" evidence="4">
    <location>
        <begin position="50"/>
        <end position="70"/>
    </location>
</feature>
<dbReference type="GO" id="GO:0005886">
    <property type="term" value="C:plasma membrane"/>
    <property type="evidence" value="ECO:0007669"/>
    <property type="project" value="TreeGrafter"/>
</dbReference>
<dbReference type="GO" id="GO:0006935">
    <property type="term" value="P:chemotaxis"/>
    <property type="evidence" value="ECO:0007669"/>
    <property type="project" value="UniProtKB-KW"/>
</dbReference>
<dbReference type="Gene3D" id="1.10.287.950">
    <property type="entry name" value="Methyl-accepting chemotaxis protein"/>
    <property type="match status" value="1"/>
</dbReference>
<reference evidence="7 8" key="1">
    <citation type="submission" date="2017-02" db="EMBL/GenBank/DDBJ databases">
        <authorList>
            <person name="Peterson S.W."/>
        </authorList>
    </citation>
    <scope>NUCLEOTIDE SEQUENCE [LARGE SCALE GENOMIC DNA]</scope>
    <source>
        <strain evidence="7 8">ATCC BAA-909</strain>
    </source>
</reference>
<feature type="domain" description="Methyl-accepting transducer" evidence="5">
    <location>
        <begin position="334"/>
        <end position="556"/>
    </location>
</feature>
<dbReference type="GO" id="GO:0007165">
    <property type="term" value="P:signal transduction"/>
    <property type="evidence" value="ECO:0007669"/>
    <property type="project" value="UniProtKB-KW"/>
</dbReference>
<dbReference type="PROSITE" id="PS50885">
    <property type="entry name" value="HAMP"/>
    <property type="match status" value="1"/>
</dbReference>
<gene>
    <name evidence="7" type="ORF">SAMN02745152_00606</name>
</gene>
<accession>A0A1T4LMT8</accession>
<dbReference type="OrthoDB" id="366362at2"/>
<keyword evidence="1" id="KW-0145">Chemotaxis</keyword>
<feature type="transmembrane region" description="Helical" evidence="4">
    <location>
        <begin position="18"/>
        <end position="38"/>
    </location>
</feature>
<dbReference type="GO" id="GO:0004888">
    <property type="term" value="F:transmembrane signaling receptor activity"/>
    <property type="evidence" value="ECO:0007669"/>
    <property type="project" value="TreeGrafter"/>
</dbReference>
<dbReference type="STRING" id="225004.SAMN02745152_00606"/>
<evidence type="ECO:0000313" key="7">
    <source>
        <dbReference type="EMBL" id="SJZ56025.1"/>
    </source>
</evidence>
<feature type="transmembrane region" description="Helical" evidence="4">
    <location>
        <begin position="173"/>
        <end position="198"/>
    </location>
</feature>
<evidence type="ECO:0000313" key="8">
    <source>
        <dbReference type="Proteomes" id="UP000190395"/>
    </source>
</evidence>
<dbReference type="SMART" id="SM00283">
    <property type="entry name" value="MA"/>
    <property type="match status" value="1"/>
</dbReference>
<dbReference type="RefSeq" id="WP_078930352.1">
    <property type="nucleotide sequence ID" value="NZ_FUXC01000002.1"/>
</dbReference>
<dbReference type="Gene3D" id="6.10.340.10">
    <property type="match status" value="1"/>
</dbReference>
<organism evidence="7 8">
    <name type="scientific">Treponema berlinense</name>
    <dbReference type="NCBI Taxonomy" id="225004"/>
    <lineage>
        <taxon>Bacteria</taxon>
        <taxon>Pseudomonadati</taxon>
        <taxon>Spirochaetota</taxon>
        <taxon>Spirochaetia</taxon>
        <taxon>Spirochaetales</taxon>
        <taxon>Treponemataceae</taxon>
        <taxon>Treponema</taxon>
    </lineage>
</organism>
<feature type="transmembrane region" description="Helical" evidence="4">
    <location>
        <begin position="210"/>
        <end position="230"/>
    </location>
</feature>
<dbReference type="Proteomes" id="UP000190395">
    <property type="component" value="Unassembled WGS sequence"/>
</dbReference>
<dbReference type="AlphaFoldDB" id="A0A1T4LMT8"/>
<keyword evidence="3" id="KW-0807">Transducer</keyword>
<dbReference type="InterPro" id="IPR004089">
    <property type="entry name" value="MCPsignal_dom"/>
</dbReference>
<dbReference type="Pfam" id="PF00015">
    <property type="entry name" value="MCPsignal"/>
    <property type="match status" value="1"/>
</dbReference>
<dbReference type="PANTHER" id="PTHR43531:SF11">
    <property type="entry name" value="METHYL-ACCEPTING CHEMOTAXIS PROTEIN 3"/>
    <property type="match status" value="1"/>
</dbReference>
<evidence type="ECO:0000256" key="1">
    <source>
        <dbReference type="ARBA" id="ARBA00022500"/>
    </source>
</evidence>
<keyword evidence="8" id="KW-1185">Reference proteome</keyword>
<evidence type="ECO:0000256" key="2">
    <source>
        <dbReference type="ARBA" id="ARBA00029447"/>
    </source>
</evidence>
<protein>
    <submittedName>
        <fullName evidence="7">Methyl-accepting chemotaxis protein</fullName>
    </submittedName>
</protein>
<comment type="similarity">
    <text evidence="2">Belongs to the methyl-accepting chemotaxis (MCP) protein family.</text>
</comment>
<sequence length="621" mass="68310">MVETQNISELKIPKRIPVYYALLFAVTILNALLTLEFFKIISFSEIFSTFIKPVPLLIALLMASLLTVFYKISIKKIKAYDGSSESAKKVNKTIKILELVTIAIAVLNGPFLGFLILNFCNANGIDLPKVPVFLICIASVGLFTCFFYICFMQNFEKALHNVIFSEENLSLNLLLRTLLVNGFAVLGILCISIAPMFVENFDDLPPKVVLFRYMFPVIIMGFFIALADSFRQMKGTSQRIKQMTDFSKGIAAKDYTKDQLQVLSRDEFGLLINYLNEFHSSTRALLNAIRTSVKTSTNTADQLSNTMIETASAINQISSNINNIQTQTLNQAAGVEESSTTINRMIERIDHLNDSISSQKNGISTASSAIEEMVANIKSVTSILEKNSVSVKSLGSESEHGREKINQSVDLADSIISRSAGLLEASSIIQSIAEQTNLLAMNAAIEAAHAGEAGKGFAVVADEIRKLAEQSNTQGKVISGQLEELSTVIHKVAENTQEVQKQFEVIFELTTTVSRQEDVIKSAMEEQAEGSSQVLEAMGEIKYSSDSVQKESEELKIGGKQIIDEMKILADVTVQIKNAMGEIVSGTEEITKSIKEVNKATENNKADLAVLDNQFSSFKLD</sequence>
<feature type="transmembrane region" description="Helical" evidence="4">
    <location>
        <begin position="131"/>
        <end position="152"/>
    </location>
</feature>
<feature type="domain" description="HAMP" evidence="6">
    <location>
        <begin position="234"/>
        <end position="287"/>
    </location>
</feature>
<keyword evidence="4" id="KW-0472">Membrane</keyword>
<name>A0A1T4LMT8_9SPIR</name>